<evidence type="ECO:0000313" key="2">
    <source>
        <dbReference type="EMBL" id="QHT31402.1"/>
    </source>
</evidence>
<dbReference type="PANTHER" id="PTHR46609">
    <property type="entry name" value="EXONUCLEASE, PHAGE-TYPE/RECB, C-TERMINAL DOMAIN-CONTAINING PROTEIN"/>
    <property type="match status" value="1"/>
</dbReference>
<organism evidence="2">
    <name type="scientific">viral metagenome</name>
    <dbReference type="NCBI Taxonomy" id="1070528"/>
    <lineage>
        <taxon>unclassified sequences</taxon>
        <taxon>metagenomes</taxon>
        <taxon>organismal metagenomes</taxon>
    </lineage>
</organism>
<dbReference type="CDD" id="cd22343">
    <property type="entry name" value="PDDEXK_lambda_exonuclease-like"/>
    <property type="match status" value="1"/>
</dbReference>
<reference evidence="2" key="1">
    <citation type="journal article" date="2020" name="Nature">
        <title>Giant virus diversity and host interactions through global metagenomics.</title>
        <authorList>
            <person name="Schulz F."/>
            <person name="Roux S."/>
            <person name="Paez-Espino D."/>
            <person name="Jungbluth S."/>
            <person name="Walsh D.A."/>
            <person name="Denef V.J."/>
            <person name="McMahon K.D."/>
            <person name="Konstantinidis K.T."/>
            <person name="Eloe-Fadrosh E.A."/>
            <person name="Kyrpides N.C."/>
            <person name="Woyke T."/>
        </authorList>
    </citation>
    <scope>NUCLEOTIDE SEQUENCE</scope>
    <source>
        <strain evidence="2">GVMAG-M-3300009155-2</strain>
    </source>
</reference>
<dbReference type="InterPro" id="IPR019080">
    <property type="entry name" value="YqaJ_viral_recombinase"/>
</dbReference>
<dbReference type="EMBL" id="MN738919">
    <property type="protein sequence ID" value="QHT31402.1"/>
    <property type="molecule type" value="Genomic_DNA"/>
</dbReference>
<accession>A0A6C0ERQ1</accession>
<dbReference type="InterPro" id="IPR011604">
    <property type="entry name" value="PDDEXK-like_dom_sf"/>
</dbReference>
<dbReference type="InterPro" id="IPR051703">
    <property type="entry name" value="NF-kappa-B_Signaling_Reg"/>
</dbReference>
<dbReference type="AlphaFoldDB" id="A0A6C0ERQ1"/>
<dbReference type="InterPro" id="IPR017482">
    <property type="entry name" value="Lambda-type_endonuclease"/>
</dbReference>
<dbReference type="Gene3D" id="3.90.320.10">
    <property type="match status" value="1"/>
</dbReference>
<sequence length="487" mass="58303">MNEKYIYINELSILENIIDDIIFYDEPTIFDDHYALDLIETALYLMDEFIRENPTIISEEDFEEILLDEIKEVFYFQFEEDILISDYIEDDLNDLLEEAFNIYILMFYTERYTKTTNYNFTGNNLTYNENNTDTDNIMNTEKNSVLELQIQKLREFPQPTQRTIEWYQFRHNLITASNAYKAFESQSTTNQLIYEKCHPLKINIDETDVKLVNVNTSLHWGQKYEPLSVILYEDKYKTKIEDFGCIQHETYKFIGASPDGINVDKKSQLYGRMLEIKNVVSREITGIPKKEYWIQMQLQMEVCNLDECDFLETKFIEYPDRDSYMKDIKYSSDSKTVVDTSISCDDKCKGVIIYFHTKEGKPFYLYKPLNLIYENEILQWEEDMISLYQSEKYNYTYMKFIYWKLEKFSCVLVLRNREWFNNNISQLERVWKIIETERVTGFEHRAPVKKTKKDYNNQPVNLISDASQGCLLKFNKIIKIDTTEIND</sequence>
<dbReference type="Pfam" id="PF09588">
    <property type="entry name" value="YqaJ"/>
    <property type="match status" value="1"/>
</dbReference>
<feature type="domain" description="YqaJ viral recombinase" evidence="1">
    <location>
        <begin position="165"/>
        <end position="304"/>
    </location>
</feature>
<dbReference type="SUPFAM" id="SSF52980">
    <property type="entry name" value="Restriction endonuclease-like"/>
    <property type="match status" value="1"/>
</dbReference>
<dbReference type="InterPro" id="IPR011335">
    <property type="entry name" value="Restrct_endonuc-II-like"/>
</dbReference>
<evidence type="ECO:0000259" key="1">
    <source>
        <dbReference type="Pfam" id="PF09588"/>
    </source>
</evidence>
<proteinExistence type="predicted"/>
<dbReference type="PANTHER" id="PTHR46609:SF6">
    <property type="entry name" value="EXONUCLEASE, PHAGE-TYPE_RECB, C-TERMINAL DOMAIN-CONTAINING PROTEIN-RELATED"/>
    <property type="match status" value="1"/>
</dbReference>
<name>A0A6C0ERQ1_9ZZZZ</name>
<dbReference type="NCBIfam" id="TIGR03033">
    <property type="entry name" value="phage_rel_nuc"/>
    <property type="match status" value="1"/>
</dbReference>
<protein>
    <recommendedName>
        <fullName evidence="1">YqaJ viral recombinase domain-containing protein</fullName>
    </recommendedName>
</protein>